<dbReference type="GO" id="GO:0003676">
    <property type="term" value="F:nucleic acid binding"/>
    <property type="evidence" value="ECO:0007669"/>
    <property type="project" value="InterPro"/>
</dbReference>
<evidence type="ECO:0000313" key="2">
    <source>
        <dbReference type="Proteomes" id="UP000077202"/>
    </source>
</evidence>
<evidence type="ECO:0000313" key="1">
    <source>
        <dbReference type="EMBL" id="OAE22173.1"/>
    </source>
</evidence>
<reference evidence="1" key="1">
    <citation type="submission" date="2016-03" db="EMBL/GenBank/DDBJ databases">
        <title>Mechanisms controlling the formation of the plant cell surface in tip-growing cells are functionally conserved among land plants.</title>
        <authorList>
            <person name="Honkanen S."/>
            <person name="Jones V.A."/>
            <person name="Morieri G."/>
            <person name="Champion C."/>
            <person name="Hetherington A.J."/>
            <person name="Kelly S."/>
            <person name="Saint-Marcoux D."/>
            <person name="Proust H."/>
            <person name="Prescott H."/>
            <person name="Dolan L."/>
        </authorList>
    </citation>
    <scope>NUCLEOTIDE SEQUENCE [LARGE SCALE GENOMIC DNA]</scope>
    <source>
        <tissue evidence="1">Whole gametophyte</tissue>
    </source>
</reference>
<dbReference type="Gene3D" id="3.30.420.10">
    <property type="entry name" value="Ribonuclease H-like superfamily/Ribonuclease H"/>
    <property type="match status" value="1"/>
</dbReference>
<gene>
    <name evidence="1" type="ORF">AXG93_3271s1160</name>
</gene>
<accession>A0A176VP52</accession>
<comment type="caution">
    <text evidence="1">The sequence shown here is derived from an EMBL/GenBank/DDBJ whole genome shotgun (WGS) entry which is preliminary data.</text>
</comment>
<organism evidence="1 2">
    <name type="scientific">Marchantia polymorpha subsp. ruderalis</name>
    <dbReference type="NCBI Taxonomy" id="1480154"/>
    <lineage>
        <taxon>Eukaryota</taxon>
        <taxon>Viridiplantae</taxon>
        <taxon>Streptophyta</taxon>
        <taxon>Embryophyta</taxon>
        <taxon>Marchantiophyta</taxon>
        <taxon>Marchantiopsida</taxon>
        <taxon>Marchantiidae</taxon>
        <taxon>Marchantiales</taxon>
        <taxon>Marchantiaceae</taxon>
        <taxon>Marchantia</taxon>
    </lineage>
</organism>
<dbReference type="EMBL" id="LVLJ01003268">
    <property type="protein sequence ID" value="OAE22173.1"/>
    <property type="molecule type" value="Genomic_DNA"/>
</dbReference>
<dbReference type="InterPro" id="IPR036397">
    <property type="entry name" value="RNaseH_sf"/>
</dbReference>
<sequence length="136" mass="15410">MVQTVKRALRKYGLQKRHLGDWNILLPWLAMGYRFSRQASLASFSPYFLLYGQDLDLPKAIHRESSEVVNLDDRDMWVRVCSQRAVLFRIVMTAAFENLAPCHLPNVDGTMDPSLAIIGDIAPGLLVRAPTKVHSM</sequence>
<protein>
    <submittedName>
        <fullName evidence="1">Uncharacterized protein</fullName>
    </submittedName>
</protein>
<name>A0A176VP52_MARPO</name>
<proteinExistence type="predicted"/>
<dbReference type="Proteomes" id="UP000077202">
    <property type="component" value="Unassembled WGS sequence"/>
</dbReference>
<dbReference type="AlphaFoldDB" id="A0A176VP52"/>
<keyword evidence="2" id="KW-1185">Reference proteome</keyword>